<keyword evidence="3" id="KW-1185">Reference proteome</keyword>
<dbReference type="SMART" id="SM00052">
    <property type="entry name" value="EAL"/>
    <property type="match status" value="1"/>
</dbReference>
<dbReference type="InterPro" id="IPR001633">
    <property type="entry name" value="EAL_dom"/>
</dbReference>
<dbReference type="AlphaFoldDB" id="A0AAV3XEP5"/>
<dbReference type="EMBL" id="BLAY01000077">
    <property type="protein sequence ID" value="GET39901.1"/>
    <property type="molecule type" value="Genomic_DNA"/>
</dbReference>
<dbReference type="Pfam" id="PF00563">
    <property type="entry name" value="EAL"/>
    <property type="match status" value="1"/>
</dbReference>
<evidence type="ECO:0000259" key="1">
    <source>
        <dbReference type="PROSITE" id="PS50883"/>
    </source>
</evidence>
<dbReference type="PANTHER" id="PTHR33121">
    <property type="entry name" value="CYCLIC DI-GMP PHOSPHODIESTERASE PDEF"/>
    <property type="match status" value="1"/>
</dbReference>
<dbReference type="PROSITE" id="PS50883">
    <property type="entry name" value="EAL"/>
    <property type="match status" value="1"/>
</dbReference>
<accession>A0AAV3XEP5</accession>
<evidence type="ECO:0000313" key="2">
    <source>
        <dbReference type="EMBL" id="GET39901.1"/>
    </source>
</evidence>
<dbReference type="GO" id="GO:0071111">
    <property type="term" value="F:cyclic-guanylate-specific phosphodiesterase activity"/>
    <property type="evidence" value="ECO:0007669"/>
    <property type="project" value="InterPro"/>
</dbReference>
<feature type="domain" description="EAL" evidence="1">
    <location>
        <begin position="1"/>
        <end position="247"/>
    </location>
</feature>
<reference evidence="2" key="1">
    <citation type="submission" date="2019-10" db="EMBL/GenBank/DDBJ databases">
        <title>Draft genome sequece of Microseira wollei NIES-4236.</title>
        <authorList>
            <person name="Yamaguchi H."/>
            <person name="Suzuki S."/>
            <person name="Kawachi M."/>
        </authorList>
    </citation>
    <scope>NUCLEOTIDE SEQUENCE</scope>
    <source>
        <strain evidence="2">NIES-4236</strain>
    </source>
</reference>
<protein>
    <submittedName>
        <fullName evidence="2">Response regulator receiver modulated diguanylate cyclase/phosphodiesterase</fullName>
    </submittedName>
</protein>
<gene>
    <name evidence="2" type="ORF">MiSe_46730</name>
</gene>
<sequence length="255" mass="28987">MRYALEREELQLYYQPKVNLETGKIIGAEALLRWHHPERGFVSPGQFIPLSEETGLIETIGEWVLETAFGHTQALHQAGLGWLRVAVNLSGCQFRKSDLRQQLVQISFKAGLDPKSIDLELTETILIEDIAMAIHKLKALKALGIKIVDDFGTGYSSLNYLRNFPVDILKIDQCFIRNIDKNSKNQAITKALIYMAHQLKLKVIAEGVETERELAFLQENQCNEIQGYLFSRPLPLEEFKQLVLSGKTLTKKYEG</sequence>
<dbReference type="InterPro" id="IPR050706">
    <property type="entry name" value="Cyclic-di-GMP_PDE-like"/>
</dbReference>
<dbReference type="Gene3D" id="3.20.20.450">
    <property type="entry name" value="EAL domain"/>
    <property type="match status" value="1"/>
</dbReference>
<name>A0AAV3XEP5_9CYAN</name>
<dbReference type="Proteomes" id="UP001050975">
    <property type="component" value="Unassembled WGS sequence"/>
</dbReference>
<dbReference type="CDD" id="cd01948">
    <property type="entry name" value="EAL"/>
    <property type="match status" value="1"/>
</dbReference>
<comment type="caution">
    <text evidence="2">The sequence shown here is derived from an EMBL/GenBank/DDBJ whole genome shotgun (WGS) entry which is preliminary data.</text>
</comment>
<organism evidence="2 3">
    <name type="scientific">Microseira wollei NIES-4236</name>
    <dbReference type="NCBI Taxonomy" id="2530354"/>
    <lineage>
        <taxon>Bacteria</taxon>
        <taxon>Bacillati</taxon>
        <taxon>Cyanobacteriota</taxon>
        <taxon>Cyanophyceae</taxon>
        <taxon>Oscillatoriophycideae</taxon>
        <taxon>Aerosakkonematales</taxon>
        <taxon>Aerosakkonemataceae</taxon>
        <taxon>Microseira</taxon>
    </lineage>
</organism>
<dbReference type="SUPFAM" id="SSF141868">
    <property type="entry name" value="EAL domain-like"/>
    <property type="match status" value="1"/>
</dbReference>
<proteinExistence type="predicted"/>
<dbReference type="FunFam" id="3.20.20.450:FF:000001">
    <property type="entry name" value="Cyclic di-GMP phosphodiesterase yahA"/>
    <property type="match status" value="1"/>
</dbReference>
<dbReference type="InterPro" id="IPR035919">
    <property type="entry name" value="EAL_sf"/>
</dbReference>
<dbReference type="RefSeq" id="WP_226585575.1">
    <property type="nucleotide sequence ID" value="NZ_BLAY01000077.1"/>
</dbReference>
<evidence type="ECO:0000313" key="3">
    <source>
        <dbReference type="Proteomes" id="UP001050975"/>
    </source>
</evidence>
<dbReference type="PANTHER" id="PTHR33121:SF70">
    <property type="entry name" value="SIGNALING PROTEIN YKOW"/>
    <property type="match status" value="1"/>
</dbReference>